<dbReference type="SUPFAM" id="SSF55545">
    <property type="entry name" value="beta-N-acetylhexosaminidase-like domain"/>
    <property type="match status" value="1"/>
</dbReference>
<dbReference type="Gene3D" id="3.30.379.10">
    <property type="entry name" value="Chitobiase/beta-hexosaminidase domain 2-like"/>
    <property type="match status" value="1"/>
</dbReference>
<dbReference type="Pfam" id="PF02838">
    <property type="entry name" value="Glyco_hydro_20b"/>
    <property type="match status" value="1"/>
</dbReference>
<dbReference type="RefSeq" id="WP_086593136.1">
    <property type="nucleotide sequence ID" value="NZ_MTSE01000002.1"/>
</dbReference>
<protein>
    <submittedName>
        <fullName evidence="8">Uncharacterized protein</fullName>
    </submittedName>
</protein>
<evidence type="ECO:0000256" key="2">
    <source>
        <dbReference type="ARBA" id="ARBA00022801"/>
    </source>
</evidence>
<feature type="chain" id="PRO_5012738085" evidence="5">
    <location>
        <begin position="26"/>
        <end position="687"/>
    </location>
</feature>
<organism evidence="8 9">
    <name type="scientific">Hymenobacter crusticola</name>
    <dbReference type="NCBI Taxonomy" id="1770526"/>
    <lineage>
        <taxon>Bacteria</taxon>
        <taxon>Pseudomonadati</taxon>
        <taxon>Bacteroidota</taxon>
        <taxon>Cytophagia</taxon>
        <taxon>Cytophagales</taxon>
        <taxon>Hymenobacteraceae</taxon>
        <taxon>Hymenobacter</taxon>
    </lineage>
</organism>
<evidence type="ECO:0000256" key="1">
    <source>
        <dbReference type="ARBA" id="ARBA00006285"/>
    </source>
</evidence>
<comment type="caution">
    <text evidence="8">The sequence shown here is derived from an EMBL/GenBank/DDBJ whole genome shotgun (WGS) entry which is preliminary data.</text>
</comment>
<dbReference type="SUPFAM" id="SSF51445">
    <property type="entry name" value="(Trans)glycosidases"/>
    <property type="match status" value="1"/>
</dbReference>
<dbReference type="InterPro" id="IPR017853">
    <property type="entry name" value="GH"/>
</dbReference>
<reference evidence="8 9" key="1">
    <citation type="submission" date="2017-01" db="EMBL/GenBank/DDBJ databases">
        <title>A new Hymenobacter.</title>
        <authorList>
            <person name="Liang Y."/>
            <person name="Feng F."/>
        </authorList>
    </citation>
    <scope>NUCLEOTIDE SEQUENCE [LARGE SCALE GENOMIC DNA]</scope>
    <source>
        <strain evidence="8">MIMBbqt21</strain>
    </source>
</reference>
<dbReference type="GO" id="GO:0004563">
    <property type="term" value="F:beta-N-acetylhexosaminidase activity"/>
    <property type="evidence" value="ECO:0007669"/>
    <property type="project" value="InterPro"/>
</dbReference>
<proteinExistence type="inferred from homology"/>
<dbReference type="GO" id="GO:0005975">
    <property type="term" value="P:carbohydrate metabolic process"/>
    <property type="evidence" value="ECO:0007669"/>
    <property type="project" value="InterPro"/>
</dbReference>
<dbReference type="GO" id="GO:0016020">
    <property type="term" value="C:membrane"/>
    <property type="evidence" value="ECO:0007669"/>
    <property type="project" value="TreeGrafter"/>
</dbReference>
<feature type="signal peptide" evidence="5">
    <location>
        <begin position="1"/>
        <end position="25"/>
    </location>
</feature>
<evidence type="ECO:0000313" key="8">
    <source>
        <dbReference type="EMBL" id="OUJ75591.1"/>
    </source>
</evidence>
<dbReference type="InterPro" id="IPR015882">
    <property type="entry name" value="HEX_bac_N"/>
</dbReference>
<dbReference type="InterPro" id="IPR025705">
    <property type="entry name" value="Beta_hexosaminidase_sua/sub"/>
</dbReference>
<evidence type="ECO:0000313" key="9">
    <source>
        <dbReference type="Proteomes" id="UP000194873"/>
    </source>
</evidence>
<evidence type="ECO:0000256" key="5">
    <source>
        <dbReference type="SAM" id="SignalP"/>
    </source>
</evidence>
<sequence length="687" mass="76175">MLVSLRIGRLLLCSFFLSCSFIAQAQPTDTRQLMPVPAQLTWGTGHFALRGKLGVRFESDTDPAVRTAANRLATRLSKKTGFTQPKPALTIRYGRVGGAKLGEDESYSLRVTPIGVALTAATSLGALRGLATLEQLLTQEKKSYYFPEVDITDQPRFAWRGLLIDAARHFMPVPVIKRNLDAMAAMKLNVLHWHLSDDQGFRVESKVLPKLQEVAASGQYYTQAQVREVVRYAAARGVRVVPEFDLPGHTTALIAAYPVLASNDSVYAPAQRWGVLNIAIDPTRESTYQLLDTLLTEMMGLFPDAYFHLGGDENNGQQWRRNPRIAEYMRANNMVKENGKFDTHALQTAFMRRMLPIVTKGGKIMVGWDEILAPDLPAEIVIQSWRGRKALYEAVKAGHPALLSNGYYIDLNYSAASHYLNDPLPADNGLTPEQQQRVLGGETAMWAEFADSTILDSRIWPRAAAVAERFWSPSTVRDVPDLYRRLAIVSRQLDDLGLQHRRVPEQLLLRLAGKQYVTQLGVLAGVIEPVKEYKRHRQGFTYTTQTPLNRLVDAALPEAEAARQFGVGVSALLQSFASALTGKLPQDAQTLTTFNTLRTTLSKWQANDALLQPLLTKEPSLQEYAPLSTQLATLATLGLERLRLLEKGEKPTPAWQAAAVRQVEAAKAPAGQAELAIVESMRKLVTL</sequence>
<dbReference type="InterPro" id="IPR015883">
    <property type="entry name" value="Glyco_hydro_20_cat"/>
</dbReference>
<feature type="domain" description="Beta-hexosaminidase bacterial type N-terminal" evidence="7">
    <location>
        <begin position="32"/>
        <end position="154"/>
    </location>
</feature>
<keyword evidence="2" id="KW-0378">Hydrolase</keyword>
<dbReference type="Gene3D" id="3.20.20.80">
    <property type="entry name" value="Glycosidases"/>
    <property type="match status" value="1"/>
</dbReference>
<evidence type="ECO:0000256" key="4">
    <source>
        <dbReference type="PIRSR" id="PIRSR625705-1"/>
    </source>
</evidence>
<keyword evidence="5" id="KW-0732">Signal</keyword>
<accession>A0A243WIC0</accession>
<dbReference type="AlphaFoldDB" id="A0A243WIC0"/>
<evidence type="ECO:0000256" key="3">
    <source>
        <dbReference type="ARBA" id="ARBA00023295"/>
    </source>
</evidence>
<dbReference type="GO" id="GO:0005764">
    <property type="term" value="C:lysosome"/>
    <property type="evidence" value="ECO:0007669"/>
    <property type="project" value="TreeGrafter"/>
</dbReference>
<feature type="active site" description="Proton donor" evidence="4">
    <location>
        <position position="313"/>
    </location>
</feature>
<dbReference type="PANTHER" id="PTHR22600">
    <property type="entry name" value="BETA-HEXOSAMINIDASE"/>
    <property type="match status" value="1"/>
</dbReference>
<keyword evidence="9" id="KW-1185">Reference proteome</keyword>
<dbReference type="GO" id="GO:0030203">
    <property type="term" value="P:glycosaminoglycan metabolic process"/>
    <property type="evidence" value="ECO:0007669"/>
    <property type="project" value="TreeGrafter"/>
</dbReference>
<name>A0A243WIC0_9BACT</name>
<dbReference type="GO" id="GO:0006689">
    <property type="term" value="P:ganglioside catabolic process"/>
    <property type="evidence" value="ECO:0007669"/>
    <property type="project" value="TreeGrafter"/>
</dbReference>
<dbReference type="EMBL" id="MTSE01000002">
    <property type="protein sequence ID" value="OUJ75591.1"/>
    <property type="molecule type" value="Genomic_DNA"/>
</dbReference>
<evidence type="ECO:0000259" key="7">
    <source>
        <dbReference type="Pfam" id="PF02838"/>
    </source>
</evidence>
<dbReference type="PANTHER" id="PTHR22600:SF21">
    <property type="entry name" value="BETA-HEXOSAMINIDASE A"/>
    <property type="match status" value="1"/>
</dbReference>
<dbReference type="Pfam" id="PF00728">
    <property type="entry name" value="Glyco_hydro_20"/>
    <property type="match status" value="1"/>
</dbReference>
<dbReference type="OrthoDB" id="9763537at2"/>
<evidence type="ECO:0000259" key="6">
    <source>
        <dbReference type="Pfam" id="PF00728"/>
    </source>
</evidence>
<dbReference type="Proteomes" id="UP000194873">
    <property type="component" value="Unassembled WGS sequence"/>
</dbReference>
<gene>
    <name evidence="8" type="ORF">BXP70_06185</name>
</gene>
<comment type="similarity">
    <text evidence="1">Belongs to the glycosyl hydrolase 20 family.</text>
</comment>
<dbReference type="InterPro" id="IPR029018">
    <property type="entry name" value="Hex-like_dom2"/>
</dbReference>
<feature type="domain" description="Glycoside hydrolase family 20 catalytic" evidence="6">
    <location>
        <begin position="157"/>
        <end position="473"/>
    </location>
</feature>
<dbReference type="PRINTS" id="PR00738">
    <property type="entry name" value="GLHYDRLASE20"/>
</dbReference>
<keyword evidence="3" id="KW-0326">Glycosidase</keyword>